<dbReference type="PANTHER" id="PTHR23522">
    <property type="entry name" value="BLL5896 PROTEIN"/>
    <property type="match status" value="1"/>
</dbReference>
<keyword evidence="4" id="KW-0997">Cell inner membrane</keyword>
<feature type="transmembrane region" description="Helical" evidence="8">
    <location>
        <begin position="141"/>
        <end position="160"/>
    </location>
</feature>
<dbReference type="GO" id="GO:0015528">
    <property type="term" value="F:lactose:proton symporter activity"/>
    <property type="evidence" value="ECO:0007669"/>
    <property type="project" value="TreeGrafter"/>
</dbReference>
<evidence type="ECO:0000256" key="3">
    <source>
        <dbReference type="ARBA" id="ARBA00022475"/>
    </source>
</evidence>
<dbReference type="AlphaFoldDB" id="A0A1I2CTR9"/>
<dbReference type="Proteomes" id="UP000183410">
    <property type="component" value="Unassembled WGS sequence"/>
</dbReference>
<comment type="subcellular location">
    <subcellularLocation>
        <location evidence="1">Cell inner membrane</location>
        <topology evidence="1">Multi-pass membrane protein</topology>
    </subcellularLocation>
</comment>
<reference evidence="11" key="1">
    <citation type="submission" date="2016-10" db="EMBL/GenBank/DDBJ databases">
        <authorList>
            <person name="Varghese N."/>
            <person name="Submissions S."/>
        </authorList>
    </citation>
    <scope>NUCLEOTIDE SEQUENCE [LARGE SCALE GENOMIC DNA]</scope>
    <source>
        <strain evidence="11">CGMCC 1.10223</strain>
    </source>
</reference>
<dbReference type="InterPro" id="IPR024989">
    <property type="entry name" value="MFS_assoc_dom"/>
</dbReference>
<feature type="transmembrane region" description="Helical" evidence="8">
    <location>
        <begin position="20"/>
        <end position="37"/>
    </location>
</feature>
<evidence type="ECO:0000256" key="8">
    <source>
        <dbReference type="SAM" id="Phobius"/>
    </source>
</evidence>
<evidence type="ECO:0000313" key="11">
    <source>
        <dbReference type="Proteomes" id="UP000183410"/>
    </source>
</evidence>
<feature type="transmembrane region" description="Helical" evidence="8">
    <location>
        <begin position="332"/>
        <end position="354"/>
    </location>
</feature>
<feature type="domain" description="Major facilitator superfamily associated" evidence="9">
    <location>
        <begin position="15"/>
        <end position="363"/>
    </location>
</feature>
<dbReference type="Pfam" id="PF12832">
    <property type="entry name" value="MFS_1_like"/>
    <property type="match status" value="1"/>
</dbReference>
<dbReference type="RefSeq" id="WP_244898592.1">
    <property type="nucleotide sequence ID" value="NZ_FONN01000005.1"/>
</dbReference>
<dbReference type="PANTHER" id="PTHR23522:SF10">
    <property type="entry name" value="3-PHENYLPROPIONIC ACID TRANSPORTER-RELATED"/>
    <property type="match status" value="1"/>
</dbReference>
<evidence type="ECO:0000256" key="6">
    <source>
        <dbReference type="ARBA" id="ARBA00022989"/>
    </source>
</evidence>
<feature type="transmembrane region" description="Helical" evidence="8">
    <location>
        <begin position="207"/>
        <end position="223"/>
    </location>
</feature>
<evidence type="ECO:0000256" key="1">
    <source>
        <dbReference type="ARBA" id="ARBA00004429"/>
    </source>
</evidence>
<evidence type="ECO:0000313" key="10">
    <source>
        <dbReference type="EMBL" id="SFE71565.1"/>
    </source>
</evidence>
<keyword evidence="2" id="KW-0813">Transport</keyword>
<keyword evidence="6 8" id="KW-1133">Transmembrane helix</keyword>
<dbReference type="GO" id="GO:0005886">
    <property type="term" value="C:plasma membrane"/>
    <property type="evidence" value="ECO:0007669"/>
    <property type="project" value="UniProtKB-SubCell"/>
</dbReference>
<feature type="transmembrane region" description="Helical" evidence="8">
    <location>
        <begin position="243"/>
        <end position="263"/>
    </location>
</feature>
<protein>
    <submittedName>
        <fullName evidence="10">MFS transporter, PPP family, 3-phenylpropionic acid transporter</fullName>
    </submittedName>
</protein>
<evidence type="ECO:0000259" key="9">
    <source>
        <dbReference type="Pfam" id="PF12832"/>
    </source>
</evidence>
<keyword evidence="7 8" id="KW-0472">Membrane</keyword>
<dbReference type="GO" id="GO:0030395">
    <property type="term" value="F:lactose binding"/>
    <property type="evidence" value="ECO:0007669"/>
    <property type="project" value="TreeGrafter"/>
</dbReference>
<feature type="transmembrane region" description="Helical" evidence="8">
    <location>
        <begin position="295"/>
        <end position="320"/>
    </location>
</feature>
<organism evidence="10 11">
    <name type="scientific">Paenibacillus algorifonticola</name>
    <dbReference type="NCBI Taxonomy" id="684063"/>
    <lineage>
        <taxon>Bacteria</taxon>
        <taxon>Bacillati</taxon>
        <taxon>Bacillota</taxon>
        <taxon>Bacilli</taxon>
        <taxon>Bacillales</taxon>
        <taxon>Paenibacillaceae</taxon>
        <taxon>Paenibacillus</taxon>
    </lineage>
</organism>
<evidence type="ECO:0000256" key="7">
    <source>
        <dbReference type="ARBA" id="ARBA00023136"/>
    </source>
</evidence>
<feature type="transmembrane region" description="Helical" evidence="8">
    <location>
        <begin position="43"/>
        <end position="66"/>
    </location>
</feature>
<accession>A0A1I2CTR9</accession>
<dbReference type="InterPro" id="IPR036259">
    <property type="entry name" value="MFS_trans_sf"/>
</dbReference>
<proteinExistence type="predicted"/>
<feature type="transmembrane region" description="Helical" evidence="8">
    <location>
        <begin position="270"/>
        <end position="289"/>
    </location>
</feature>
<sequence length="387" mass="43435">MRRHVAGRMRQVIFLRFYNYFYFSLFALFLSFLPIYLSERGITATNIGLIIGTGSFIGVISQPLWGMISDKYKVVKKVLLLLIAVSVIVGAFLFQSAELASLFFLTCVMYFFFMPTDPLVESLNYRVSQQHKVSFGSVRMFGALGYAMASSIIGYAGKHYGIDSMAVLFVLYGVITLLLCSTLAEVPAATKPMALRDIKRFFTRRQTLYFLGLVLFLAIPHRMNDSYIGIYMKSLGGDVQLIGQAWTVMTIIEFVFFAICHYFIKKGHELKVIAAAAGFYTLRFLFSALTTDPVALLWLQLLQGVSFVLFYTAAIQYLYAIIPEEWKATGQTILAVLFFGVSSIVAATLGGWVMDMYGGAALYYGMAAWAFAGLLLSLLVWKKREKE</sequence>
<feature type="transmembrane region" description="Helical" evidence="8">
    <location>
        <begin position="166"/>
        <end position="186"/>
    </location>
</feature>
<gene>
    <name evidence="10" type="ORF">SAMN04487969_105264</name>
</gene>
<evidence type="ECO:0000256" key="5">
    <source>
        <dbReference type="ARBA" id="ARBA00022692"/>
    </source>
</evidence>
<keyword evidence="3" id="KW-1003">Cell membrane</keyword>
<dbReference type="EMBL" id="FONN01000005">
    <property type="protein sequence ID" value="SFE71565.1"/>
    <property type="molecule type" value="Genomic_DNA"/>
</dbReference>
<evidence type="ECO:0000256" key="2">
    <source>
        <dbReference type="ARBA" id="ARBA00022448"/>
    </source>
</evidence>
<feature type="transmembrane region" description="Helical" evidence="8">
    <location>
        <begin position="360"/>
        <end position="381"/>
    </location>
</feature>
<keyword evidence="11" id="KW-1185">Reference proteome</keyword>
<evidence type="ECO:0000256" key="4">
    <source>
        <dbReference type="ARBA" id="ARBA00022519"/>
    </source>
</evidence>
<feature type="transmembrane region" description="Helical" evidence="8">
    <location>
        <begin position="78"/>
        <end position="94"/>
    </location>
</feature>
<keyword evidence="5 8" id="KW-0812">Transmembrane</keyword>
<dbReference type="Gene3D" id="1.20.1250.20">
    <property type="entry name" value="MFS general substrate transporter like domains"/>
    <property type="match status" value="2"/>
</dbReference>
<feature type="transmembrane region" description="Helical" evidence="8">
    <location>
        <begin position="100"/>
        <end position="120"/>
    </location>
</feature>
<name>A0A1I2CTR9_9BACL</name>
<dbReference type="SUPFAM" id="SSF103473">
    <property type="entry name" value="MFS general substrate transporter"/>
    <property type="match status" value="1"/>
</dbReference>